<dbReference type="InterPro" id="IPR050414">
    <property type="entry name" value="Fungal_M35_metalloproteases"/>
</dbReference>
<dbReference type="GO" id="GO:0004222">
    <property type="term" value="F:metalloendopeptidase activity"/>
    <property type="evidence" value="ECO:0007669"/>
    <property type="project" value="InterPro"/>
</dbReference>
<feature type="signal peptide" evidence="15">
    <location>
        <begin position="1"/>
        <end position="17"/>
    </location>
</feature>
<dbReference type="Gene3D" id="3.40.390.10">
    <property type="entry name" value="Collagenase (Catalytic Domain)"/>
    <property type="match status" value="1"/>
</dbReference>
<feature type="compositionally biased region" description="Gly residues" evidence="16">
    <location>
        <begin position="335"/>
        <end position="349"/>
    </location>
</feature>
<name>A0AAJ0FXQ4_9HYPO</name>
<evidence type="ECO:0000256" key="3">
    <source>
        <dbReference type="ARBA" id="ARBA00010279"/>
    </source>
</evidence>
<evidence type="ECO:0000256" key="5">
    <source>
        <dbReference type="ARBA" id="ARBA00022670"/>
    </source>
</evidence>
<feature type="binding site" evidence="14">
    <location>
        <position position="216"/>
    </location>
    <ligand>
        <name>Zn(2+)</name>
        <dbReference type="ChEBI" id="CHEBI:29105"/>
        <note>catalytic</note>
    </ligand>
</feature>
<gene>
    <name evidence="17" type="ORF">QQS21_009528</name>
</gene>
<feature type="active site" evidence="13">
    <location>
        <position position="217"/>
    </location>
</feature>
<evidence type="ECO:0000256" key="7">
    <source>
        <dbReference type="ARBA" id="ARBA00022723"/>
    </source>
</evidence>
<keyword evidence="6 15" id="KW-0165">Cleavage on pair of basic residues</keyword>
<evidence type="ECO:0000256" key="9">
    <source>
        <dbReference type="ARBA" id="ARBA00022801"/>
    </source>
</evidence>
<accession>A0AAJ0FXQ4</accession>
<keyword evidence="12" id="KW-0865">Zymogen</keyword>
<dbReference type="GO" id="GO:0005576">
    <property type="term" value="C:extracellular region"/>
    <property type="evidence" value="ECO:0007669"/>
    <property type="project" value="UniProtKB-SubCell"/>
</dbReference>
<feature type="compositionally biased region" description="Gly residues" evidence="16">
    <location>
        <begin position="400"/>
        <end position="411"/>
    </location>
</feature>
<evidence type="ECO:0000256" key="2">
    <source>
        <dbReference type="ARBA" id="ARBA00004613"/>
    </source>
</evidence>
<evidence type="ECO:0000256" key="12">
    <source>
        <dbReference type="ARBA" id="ARBA00023145"/>
    </source>
</evidence>
<feature type="compositionally biased region" description="Low complexity" evidence="16">
    <location>
        <begin position="448"/>
        <end position="462"/>
    </location>
</feature>
<feature type="compositionally biased region" description="Polar residues" evidence="16">
    <location>
        <begin position="420"/>
        <end position="432"/>
    </location>
</feature>
<dbReference type="CDD" id="cd11008">
    <property type="entry name" value="M35_deuterolysin_like"/>
    <property type="match status" value="1"/>
</dbReference>
<keyword evidence="8 15" id="KW-0732">Signal</keyword>
<evidence type="ECO:0000256" key="14">
    <source>
        <dbReference type="PIRSR" id="PIRSR601384-2"/>
    </source>
</evidence>
<keyword evidence="7 14" id="KW-0479">Metal-binding</keyword>
<sequence>MRRALLIVALALGGADACGSCRARGTGRRSANLNVVSNNDSGNNSNNNINNNTIPAHPDGILGRLRCGLVPASATTDASKRAAIENDCGQNHQGGAEAIQEALRTCVTYANAGAEETSSGSSGLFELFFKEENVGQKSYVAEQFRAIAEECQAEESGGISITCTDGQIEACGTDIVAWAKKAQAGARGDRVQLCPPFFDGLPNGCGNLDQPGVIVHEFSHAVVGTDDIGYGMGAVLGNSYEQNLNHADTWALFAQAASLRCSPEDLRAGAGAGGSGGGGGGGGSAGQGQQLPQGEVPRPQGEVPRPQGEVPRPQGEVPRPQGEVPRPQGEVPRPQGGGFEAPQPQGGGIEVPQQQFPEGGGGIEVPQPELPQGGGIEIPQQQFPEGGGGFEVPQPQLPQTGGGFEGAGLGDVGFFRRDSPQPQDGEGNQQPLPSGLEFPPPMSTSNKLRVGGVPLLQPVVPGSGRQPGKLRLLPRG</sequence>
<evidence type="ECO:0000256" key="8">
    <source>
        <dbReference type="ARBA" id="ARBA00022729"/>
    </source>
</evidence>
<dbReference type="Pfam" id="PF02102">
    <property type="entry name" value="Peptidase_M35"/>
    <property type="match status" value="1"/>
</dbReference>
<feature type="compositionally biased region" description="Gly residues" evidence="16">
    <location>
        <begin position="270"/>
        <end position="286"/>
    </location>
</feature>
<dbReference type="SUPFAM" id="SSF55486">
    <property type="entry name" value="Metalloproteases ('zincins'), catalytic domain"/>
    <property type="match status" value="1"/>
</dbReference>
<dbReference type="InterPro" id="IPR001384">
    <property type="entry name" value="Peptidase_M35"/>
</dbReference>
<dbReference type="PANTHER" id="PTHR37016:SF7">
    <property type="entry name" value="NEUTRAL PROTEASE 2"/>
    <property type="match status" value="1"/>
</dbReference>
<dbReference type="InterPro" id="IPR024079">
    <property type="entry name" value="MetalloPept_cat_dom_sf"/>
</dbReference>
<dbReference type="PRINTS" id="PR00768">
    <property type="entry name" value="DEUTEROLYSIN"/>
</dbReference>
<feature type="region of interest" description="Disordered" evidence="16">
    <location>
        <begin position="32"/>
        <end position="51"/>
    </location>
</feature>
<feature type="chain" id="PRO_5042315744" description="Neutral protease 2" evidence="15">
    <location>
        <begin position="18"/>
        <end position="476"/>
    </location>
</feature>
<evidence type="ECO:0000256" key="10">
    <source>
        <dbReference type="ARBA" id="ARBA00022833"/>
    </source>
</evidence>
<dbReference type="PANTHER" id="PTHR37016">
    <property type="match status" value="1"/>
</dbReference>
<reference evidence="17" key="1">
    <citation type="submission" date="2023-06" db="EMBL/GenBank/DDBJ databases">
        <title>Conoideocrella luteorostrata (Hypocreales: Clavicipitaceae), a potential biocontrol fungus for elongate hemlock scale in United States Christmas tree production areas.</title>
        <authorList>
            <person name="Barrett H."/>
            <person name="Lovett B."/>
            <person name="Macias A.M."/>
            <person name="Stajich J.E."/>
            <person name="Kasson M.T."/>
        </authorList>
    </citation>
    <scope>NUCLEOTIDE SEQUENCE</scope>
    <source>
        <strain evidence="17">ARSEF 14590</strain>
    </source>
</reference>
<comment type="function">
    <text evidence="15">Secreted metalloproteinase that allows assimilation of proteinaceous substrates. Shows high activities on basic nuclear substrates such as histone and protamine.</text>
</comment>
<dbReference type="GO" id="GO:0046872">
    <property type="term" value="F:metal ion binding"/>
    <property type="evidence" value="ECO:0007669"/>
    <property type="project" value="UniProtKB-KW"/>
</dbReference>
<feature type="binding site" evidence="14">
    <location>
        <position position="227"/>
    </location>
    <ligand>
        <name>Zn(2+)</name>
        <dbReference type="ChEBI" id="CHEBI:29105"/>
        <note>catalytic</note>
    </ligand>
</feature>
<evidence type="ECO:0000256" key="6">
    <source>
        <dbReference type="ARBA" id="ARBA00022685"/>
    </source>
</evidence>
<keyword evidence="4 15" id="KW-0964">Secreted</keyword>
<evidence type="ECO:0000313" key="18">
    <source>
        <dbReference type="Proteomes" id="UP001251528"/>
    </source>
</evidence>
<evidence type="ECO:0000313" key="17">
    <source>
        <dbReference type="EMBL" id="KAK2592785.1"/>
    </source>
</evidence>
<evidence type="ECO:0000256" key="13">
    <source>
        <dbReference type="PIRSR" id="PIRSR601384-1"/>
    </source>
</evidence>
<evidence type="ECO:0000256" key="11">
    <source>
        <dbReference type="ARBA" id="ARBA00023049"/>
    </source>
</evidence>
<protein>
    <recommendedName>
        <fullName evidence="15">Neutral protease 2</fullName>
        <ecNumber evidence="15">3.4.24.39</ecNumber>
    </recommendedName>
    <alternativeName>
        <fullName evidence="15">Deuterolysin</fullName>
    </alternativeName>
</protein>
<keyword evidence="11 15" id="KW-0482">Metalloprotease</keyword>
<organism evidence="17 18">
    <name type="scientific">Conoideocrella luteorostrata</name>
    <dbReference type="NCBI Taxonomy" id="1105319"/>
    <lineage>
        <taxon>Eukaryota</taxon>
        <taxon>Fungi</taxon>
        <taxon>Dikarya</taxon>
        <taxon>Ascomycota</taxon>
        <taxon>Pezizomycotina</taxon>
        <taxon>Sordariomycetes</taxon>
        <taxon>Hypocreomycetidae</taxon>
        <taxon>Hypocreales</taxon>
        <taxon>Clavicipitaceae</taxon>
        <taxon>Conoideocrella</taxon>
    </lineage>
</organism>
<comment type="cofactor">
    <cofactor evidence="14 15">
        <name>Zn(2+)</name>
        <dbReference type="ChEBI" id="CHEBI:29105"/>
    </cofactor>
    <text evidence="14 15">Binds 1 zinc ion per subunit.</text>
</comment>
<keyword evidence="9 15" id="KW-0378">Hydrolase</keyword>
<keyword evidence="5 15" id="KW-0645">Protease</keyword>
<evidence type="ECO:0000256" key="4">
    <source>
        <dbReference type="ARBA" id="ARBA00022525"/>
    </source>
</evidence>
<comment type="caution">
    <text evidence="17">The sequence shown here is derived from an EMBL/GenBank/DDBJ whole genome shotgun (WGS) entry which is preliminary data.</text>
</comment>
<dbReference type="EMBL" id="JASWJB010000246">
    <property type="protein sequence ID" value="KAK2592785.1"/>
    <property type="molecule type" value="Genomic_DNA"/>
</dbReference>
<comment type="similarity">
    <text evidence="3 15">Belongs to the peptidase M35 family.</text>
</comment>
<feature type="region of interest" description="Disordered" evidence="16">
    <location>
        <begin position="268"/>
        <end position="476"/>
    </location>
</feature>
<keyword evidence="18" id="KW-1185">Reference proteome</keyword>
<dbReference type="EC" id="3.4.24.39" evidence="15"/>
<feature type="binding site" evidence="14">
    <location>
        <position position="220"/>
    </location>
    <ligand>
        <name>Zn(2+)</name>
        <dbReference type="ChEBI" id="CHEBI:29105"/>
        <note>catalytic</note>
    </ligand>
</feature>
<evidence type="ECO:0000256" key="16">
    <source>
        <dbReference type="SAM" id="MobiDB-lite"/>
    </source>
</evidence>
<keyword evidence="10 14" id="KW-0862">Zinc</keyword>
<comment type="catalytic activity">
    <reaction evidence="1 15">
        <text>Preferential cleavage of bonds with hydrophobic residues in P1'. Also 3-Asn-|-Gln-4 and 8-Gly-|-Ser-9 bonds in insulin B chain.</text>
        <dbReference type="EC" id="3.4.24.39"/>
    </reaction>
</comment>
<dbReference type="GO" id="GO:0006508">
    <property type="term" value="P:proteolysis"/>
    <property type="evidence" value="ECO:0007669"/>
    <property type="project" value="UniProtKB-KW"/>
</dbReference>
<comment type="subcellular location">
    <subcellularLocation>
        <location evidence="2 15">Secreted</location>
    </subcellularLocation>
</comment>
<dbReference type="Proteomes" id="UP001251528">
    <property type="component" value="Unassembled WGS sequence"/>
</dbReference>
<evidence type="ECO:0000256" key="15">
    <source>
        <dbReference type="RuleBase" id="RU361126"/>
    </source>
</evidence>
<dbReference type="AlphaFoldDB" id="A0AAJ0FXQ4"/>
<evidence type="ECO:0000256" key="1">
    <source>
        <dbReference type="ARBA" id="ARBA00001187"/>
    </source>
</evidence>
<proteinExistence type="inferred from homology"/>